<dbReference type="Pfam" id="PF01409">
    <property type="entry name" value="tRNA-synt_2d"/>
    <property type="match status" value="1"/>
</dbReference>
<dbReference type="GO" id="GO:0006432">
    <property type="term" value="P:phenylalanyl-tRNA aminoacylation"/>
    <property type="evidence" value="ECO:0007669"/>
    <property type="project" value="InterPro"/>
</dbReference>
<evidence type="ECO:0000313" key="14">
    <source>
        <dbReference type="Proteomes" id="UP000228767"/>
    </source>
</evidence>
<dbReference type="InterPro" id="IPR004529">
    <property type="entry name" value="Phe-tRNA-synth_IIc_asu"/>
</dbReference>
<dbReference type="GO" id="GO:0004826">
    <property type="term" value="F:phenylalanine-tRNA ligase activity"/>
    <property type="evidence" value="ECO:0007669"/>
    <property type="project" value="UniProtKB-EC"/>
</dbReference>
<gene>
    <name evidence="13" type="ORF">COV10_00525</name>
</gene>
<keyword evidence="6" id="KW-0547">Nucleotide-binding</keyword>
<keyword evidence="10" id="KW-0030">Aminoacyl-tRNA synthetase</keyword>
<accession>A0A2H0RFA7</accession>
<comment type="subcellular location">
    <subcellularLocation>
        <location evidence="1">Cytoplasm</location>
    </subcellularLocation>
</comment>
<dbReference type="InterPro" id="IPR006195">
    <property type="entry name" value="aa-tRNA-synth_II"/>
</dbReference>
<evidence type="ECO:0000256" key="5">
    <source>
        <dbReference type="ARBA" id="ARBA00022723"/>
    </source>
</evidence>
<dbReference type="EMBL" id="PCYI01000003">
    <property type="protein sequence ID" value="PIR45219.1"/>
    <property type="molecule type" value="Genomic_DNA"/>
</dbReference>
<dbReference type="PANTHER" id="PTHR11538">
    <property type="entry name" value="PHENYLALANYL-TRNA SYNTHETASE"/>
    <property type="match status" value="1"/>
</dbReference>
<evidence type="ECO:0000256" key="1">
    <source>
        <dbReference type="ARBA" id="ARBA00004496"/>
    </source>
</evidence>
<evidence type="ECO:0000256" key="2">
    <source>
        <dbReference type="ARBA" id="ARBA00012814"/>
    </source>
</evidence>
<dbReference type="InterPro" id="IPR045864">
    <property type="entry name" value="aa-tRNA-synth_II/BPL/LPL"/>
</dbReference>
<keyword evidence="3" id="KW-0963">Cytoplasm</keyword>
<evidence type="ECO:0000256" key="10">
    <source>
        <dbReference type="ARBA" id="ARBA00023146"/>
    </source>
</evidence>
<protein>
    <recommendedName>
        <fullName evidence="2">phenylalanine--tRNA ligase</fullName>
        <ecNumber evidence="2">6.1.1.20</ecNumber>
    </recommendedName>
</protein>
<keyword evidence="8" id="KW-0460">Magnesium</keyword>
<keyword evidence="5" id="KW-0479">Metal-binding</keyword>
<dbReference type="GO" id="GO:0005737">
    <property type="term" value="C:cytoplasm"/>
    <property type="evidence" value="ECO:0007669"/>
    <property type="project" value="UniProtKB-SubCell"/>
</dbReference>
<sequence length="277" mass="30499">MGAPNTQVLLDSRDAGKGVASGHPHPLAIVIREAVEVFAEMGFAVADGPIVETEYYNFDALNIPKDHPARDAWDTFWLKPVASSDRSAQLDAVSASGLGLKTQTSNDSPCQSASSPQMSALLRTHTSPVQIRYMESHQPPIRIIAPGRTYRYEATDATHEAQFFQLEGLMVDRDVSVAHLKAVLEKFFSAMFKKESTIRMRPSYFPFVEPGFEVDVSCFKCVRKGCNICKQSGWIEILGAGMVQQSVLANVGISPREYRGFAFGCGVERIAMLRYGV</sequence>
<keyword evidence="7" id="KW-0067">ATP-binding</keyword>
<dbReference type="SUPFAM" id="SSF55681">
    <property type="entry name" value="Class II aaRS and biotin synthetases"/>
    <property type="match status" value="1"/>
</dbReference>
<keyword evidence="9" id="KW-0648">Protein biosynthesis</keyword>
<feature type="non-terminal residue" evidence="13">
    <location>
        <position position="277"/>
    </location>
</feature>
<dbReference type="CDD" id="cd00496">
    <property type="entry name" value="PheRS_alpha_core"/>
    <property type="match status" value="1"/>
</dbReference>
<evidence type="ECO:0000256" key="8">
    <source>
        <dbReference type="ARBA" id="ARBA00022842"/>
    </source>
</evidence>
<reference evidence="13 14" key="1">
    <citation type="submission" date="2017-09" db="EMBL/GenBank/DDBJ databases">
        <title>Depth-based differentiation of microbial function through sediment-hosted aquifers and enrichment of novel symbionts in the deep terrestrial subsurface.</title>
        <authorList>
            <person name="Probst A.J."/>
            <person name="Ladd B."/>
            <person name="Jarett J.K."/>
            <person name="Geller-Mcgrath D.E."/>
            <person name="Sieber C.M."/>
            <person name="Emerson J.B."/>
            <person name="Anantharaman K."/>
            <person name="Thomas B.C."/>
            <person name="Malmstrom R."/>
            <person name="Stieglmeier M."/>
            <person name="Klingl A."/>
            <person name="Woyke T."/>
            <person name="Ryan C.M."/>
            <person name="Banfield J.F."/>
        </authorList>
    </citation>
    <scope>NUCLEOTIDE SEQUENCE [LARGE SCALE GENOMIC DNA]</scope>
    <source>
        <strain evidence="13">CG10_big_fil_rev_8_21_14_0_10_51_16</strain>
    </source>
</reference>
<evidence type="ECO:0000313" key="13">
    <source>
        <dbReference type="EMBL" id="PIR45219.1"/>
    </source>
</evidence>
<evidence type="ECO:0000256" key="4">
    <source>
        <dbReference type="ARBA" id="ARBA00022598"/>
    </source>
</evidence>
<evidence type="ECO:0000256" key="3">
    <source>
        <dbReference type="ARBA" id="ARBA00022490"/>
    </source>
</evidence>
<dbReference type="EC" id="6.1.1.20" evidence="2"/>
<name>A0A2H0RFA7_9BACT</name>
<dbReference type="NCBIfam" id="TIGR00468">
    <property type="entry name" value="pheS"/>
    <property type="match status" value="1"/>
</dbReference>
<evidence type="ECO:0000256" key="6">
    <source>
        <dbReference type="ARBA" id="ARBA00022741"/>
    </source>
</evidence>
<dbReference type="GO" id="GO:0000049">
    <property type="term" value="F:tRNA binding"/>
    <property type="evidence" value="ECO:0007669"/>
    <property type="project" value="InterPro"/>
</dbReference>
<feature type="domain" description="Aminoacyl-transfer RNA synthetases class-II family profile" evidence="12">
    <location>
        <begin position="30"/>
        <end position="277"/>
    </location>
</feature>
<dbReference type="GO" id="GO:0046872">
    <property type="term" value="F:metal ion binding"/>
    <property type="evidence" value="ECO:0007669"/>
    <property type="project" value="UniProtKB-KW"/>
</dbReference>
<evidence type="ECO:0000256" key="11">
    <source>
        <dbReference type="ARBA" id="ARBA00049255"/>
    </source>
</evidence>
<evidence type="ECO:0000259" key="12">
    <source>
        <dbReference type="PROSITE" id="PS50862"/>
    </source>
</evidence>
<dbReference type="Gene3D" id="3.30.930.10">
    <property type="entry name" value="Bira Bifunctional Protein, Domain 2"/>
    <property type="match status" value="1"/>
</dbReference>
<dbReference type="GO" id="GO:0005524">
    <property type="term" value="F:ATP binding"/>
    <property type="evidence" value="ECO:0007669"/>
    <property type="project" value="UniProtKB-KW"/>
</dbReference>
<keyword evidence="4 13" id="KW-0436">Ligase</keyword>
<evidence type="ECO:0000256" key="7">
    <source>
        <dbReference type="ARBA" id="ARBA00022840"/>
    </source>
</evidence>
<dbReference type="PANTHER" id="PTHR11538:SF41">
    <property type="entry name" value="PHENYLALANINE--TRNA LIGASE, MITOCHONDRIAL"/>
    <property type="match status" value="1"/>
</dbReference>
<dbReference type="PROSITE" id="PS50862">
    <property type="entry name" value="AA_TRNA_LIGASE_II"/>
    <property type="match status" value="1"/>
</dbReference>
<proteinExistence type="predicted"/>
<comment type="caution">
    <text evidence="13">The sequence shown here is derived from an EMBL/GenBank/DDBJ whole genome shotgun (WGS) entry which is preliminary data.</text>
</comment>
<evidence type="ECO:0000256" key="9">
    <source>
        <dbReference type="ARBA" id="ARBA00022917"/>
    </source>
</evidence>
<dbReference type="AlphaFoldDB" id="A0A2H0RFA7"/>
<dbReference type="Proteomes" id="UP000228767">
    <property type="component" value="Unassembled WGS sequence"/>
</dbReference>
<dbReference type="InterPro" id="IPR002319">
    <property type="entry name" value="Phenylalanyl-tRNA_Synthase"/>
</dbReference>
<comment type="catalytic activity">
    <reaction evidence="11">
        <text>tRNA(Phe) + L-phenylalanine + ATP = L-phenylalanyl-tRNA(Phe) + AMP + diphosphate + H(+)</text>
        <dbReference type="Rhea" id="RHEA:19413"/>
        <dbReference type="Rhea" id="RHEA-COMP:9668"/>
        <dbReference type="Rhea" id="RHEA-COMP:9699"/>
        <dbReference type="ChEBI" id="CHEBI:15378"/>
        <dbReference type="ChEBI" id="CHEBI:30616"/>
        <dbReference type="ChEBI" id="CHEBI:33019"/>
        <dbReference type="ChEBI" id="CHEBI:58095"/>
        <dbReference type="ChEBI" id="CHEBI:78442"/>
        <dbReference type="ChEBI" id="CHEBI:78531"/>
        <dbReference type="ChEBI" id="CHEBI:456215"/>
        <dbReference type="EC" id="6.1.1.20"/>
    </reaction>
</comment>
<organism evidence="13 14">
    <name type="scientific">Candidatus Vogelbacteria bacterium CG10_big_fil_rev_8_21_14_0_10_51_16</name>
    <dbReference type="NCBI Taxonomy" id="1975045"/>
    <lineage>
        <taxon>Bacteria</taxon>
        <taxon>Candidatus Vogeliibacteriota</taxon>
    </lineage>
</organism>